<comment type="similarity">
    <text evidence="2 15">Belongs to the phenylalanyl-tRNA synthetase beta subunit family. Type 1 subfamily.</text>
</comment>
<dbReference type="FunFam" id="3.30.70.380:FF:000001">
    <property type="entry name" value="Phenylalanine--tRNA ligase beta subunit"/>
    <property type="match status" value="1"/>
</dbReference>
<dbReference type="InterPro" id="IPR041616">
    <property type="entry name" value="PheRS_beta_core"/>
</dbReference>
<keyword evidence="9 15" id="KW-0067">ATP-binding</keyword>
<feature type="binding site" evidence="15">
    <location>
        <position position="478"/>
    </location>
    <ligand>
        <name>Mg(2+)</name>
        <dbReference type="ChEBI" id="CHEBI:18420"/>
        <note>shared with alpha subunit</note>
    </ligand>
</feature>
<dbReference type="Pfam" id="PF01588">
    <property type="entry name" value="tRNA_bind"/>
    <property type="match status" value="1"/>
</dbReference>
<dbReference type="PROSITE" id="PS51483">
    <property type="entry name" value="B5"/>
    <property type="match status" value="1"/>
</dbReference>
<evidence type="ECO:0000256" key="3">
    <source>
        <dbReference type="ARBA" id="ARBA00011209"/>
    </source>
</evidence>
<dbReference type="Gene3D" id="3.50.40.10">
    <property type="entry name" value="Phenylalanyl-trna Synthetase, Chain B, domain 3"/>
    <property type="match status" value="1"/>
</dbReference>
<dbReference type="SUPFAM" id="SSF46955">
    <property type="entry name" value="Putative DNA-binding domain"/>
    <property type="match status" value="1"/>
</dbReference>
<dbReference type="GO" id="GO:0000049">
    <property type="term" value="F:tRNA binding"/>
    <property type="evidence" value="ECO:0007669"/>
    <property type="project" value="UniProtKB-UniRule"/>
</dbReference>
<dbReference type="Gene3D" id="3.30.930.10">
    <property type="entry name" value="Bira Bifunctional Protein, Domain 2"/>
    <property type="match status" value="1"/>
</dbReference>
<comment type="subunit">
    <text evidence="3 15">Tetramer of two alpha and two beta subunits.</text>
</comment>
<dbReference type="Pfam" id="PF17759">
    <property type="entry name" value="tRNA_synthFbeta"/>
    <property type="match status" value="1"/>
</dbReference>
<dbReference type="RefSeq" id="WP_304420356.1">
    <property type="nucleotide sequence ID" value="NZ_JANCMU010000002.1"/>
</dbReference>
<evidence type="ECO:0000256" key="2">
    <source>
        <dbReference type="ARBA" id="ARBA00008653"/>
    </source>
</evidence>
<keyword evidence="8 15" id="KW-0547">Nucleotide-binding</keyword>
<dbReference type="InterPro" id="IPR036690">
    <property type="entry name" value="Fdx_antiC-bd_sf"/>
</dbReference>
<keyword evidence="11 16" id="KW-0694">RNA-binding</keyword>
<evidence type="ECO:0000256" key="10">
    <source>
        <dbReference type="ARBA" id="ARBA00022842"/>
    </source>
</evidence>
<feature type="domain" description="FDX-ACB" evidence="18">
    <location>
        <begin position="716"/>
        <end position="809"/>
    </location>
</feature>
<feature type="domain" description="B5" evidence="19">
    <location>
        <begin position="415"/>
        <end position="491"/>
    </location>
</feature>
<dbReference type="InterPro" id="IPR012340">
    <property type="entry name" value="NA-bd_OB-fold"/>
</dbReference>
<dbReference type="InterPro" id="IPR004532">
    <property type="entry name" value="Phe-tRNA-ligase_IIc_bsu_bact"/>
</dbReference>
<dbReference type="PROSITE" id="PS50886">
    <property type="entry name" value="TRBD"/>
    <property type="match status" value="1"/>
</dbReference>
<dbReference type="PANTHER" id="PTHR10947">
    <property type="entry name" value="PHENYLALANYL-TRNA SYNTHETASE BETA CHAIN AND LEUCINE-RICH REPEAT-CONTAINING PROTEIN 47"/>
    <property type="match status" value="1"/>
</dbReference>
<evidence type="ECO:0000259" key="18">
    <source>
        <dbReference type="PROSITE" id="PS51447"/>
    </source>
</evidence>
<keyword evidence="7 15" id="KW-0479">Metal-binding</keyword>
<dbReference type="SUPFAM" id="SSF50249">
    <property type="entry name" value="Nucleic acid-binding proteins"/>
    <property type="match status" value="1"/>
</dbReference>
<protein>
    <recommendedName>
        <fullName evidence="15">Phenylalanine--tRNA ligase beta subunit</fullName>
        <ecNumber evidence="15">6.1.1.20</ecNumber>
    </recommendedName>
    <alternativeName>
        <fullName evidence="15">Phenylalanyl-tRNA synthetase beta subunit</fullName>
        <shortName evidence="15">PheRS</shortName>
    </alternativeName>
</protein>
<dbReference type="SMART" id="SM00874">
    <property type="entry name" value="B5"/>
    <property type="match status" value="1"/>
</dbReference>
<dbReference type="PANTHER" id="PTHR10947:SF0">
    <property type="entry name" value="PHENYLALANINE--TRNA LIGASE BETA SUBUNIT"/>
    <property type="match status" value="1"/>
</dbReference>
<dbReference type="Gene3D" id="3.30.70.380">
    <property type="entry name" value="Ferrodoxin-fold anticodon-binding domain"/>
    <property type="match status" value="1"/>
</dbReference>
<keyword evidence="5 16" id="KW-0820">tRNA-binding</keyword>
<evidence type="ECO:0000259" key="19">
    <source>
        <dbReference type="PROSITE" id="PS51483"/>
    </source>
</evidence>
<comment type="catalytic activity">
    <reaction evidence="14 15">
        <text>tRNA(Phe) + L-phenylalanine + ATP = L-phenylalanyl-tRNA(Phe) + AMP + diphosphate + H(+)</text>
        <dbReference type="Rhea" id="RHEA:19413"/>
        <dbReference type="Rhea" id="RHEA-COMP:9668"/>
        <dbReference type="Rhea" id="RHEA-COMP:9699"/>
        <dbReference type="ChEBI" id="CHEBI:15378"/>
        <dbReference type="ChEBI" id="CHEBI:30616"/>
        <dbReference type="ChEBI" id="CHEBI:33019"/>
        <dbReference type="ChEBI" id="CHEBI:58095"/>
        <dbReference type="ChEBI" id="CHEBI:78442"/>
        <dbReference type="ChEBI" id="CHEBI:78531"/>
        <dbReference type="ChEBI" id="CHEBI:456215"/>
        <dbReference type="EC" id="6.1.1.20"/>
    </reaction>
</comment>
<comment type="subcellular location">
    <subcellularLocation>
        <location evidence="1 15">Cytoplasm</location>
    </subcellularLocation>
</comment>
<dbReference type="SUPFAM" id="SSF54991">
    <property type="entry name" value="Anticodon-binding domain of PheRS"/>
    <property type="match status" value="1"/>
</dbReference>
<feature type="binding site" evidence="15">
    <location>
        <position position="475"/>
    </location>
    <ligand>
        <name>Mg(2+)</name>
        <dbReference type="ChEBI" id="CHEBI:18420"/>
        <note>shared with alpha subunit</note>
    </ligand>
</feature>
<keyword evidence="10 15" id="KW-0460">Magnesium</keyword>
<dbReference type="SUPFAM" id="SSF55681">
    <property type="entry name" value="Class II aaRS and biotin synthetases"/>
    <property type="match status" value="1"/>
</dbReference>
<dbReference type="FunFam" id="2.40.50.140:FF:000045">
    <property type="entry name" value="Phenylalanine--tRNA ligase beta subunit"/>
    <property type="match status" value="1"/>
</dbReference>
<keyword evidence="21" id="KW-1185">Reference proteome</keyword>
<evidence type="ECO:0000256" key="1">
    <source>
        <dbReference type="ARBA" id="ARBA00004496"/>
    </source>
</evidence>
<evidence type="ECO:0000256" key="4">
    <source>
        <dbReference type="ARBA" id="ARBA00022490"/>
    </source>
</evidence>
<keyword evidence="12 15" id="KW-0648">Protein biosynthesis</keyword>
<evidence type="ECO:0000256" key="11">
    <source>
        <dbReference type="ARBA" id="ARBA00022884"/>
    </source>
</evidence>
<dbReference type="EC" id="6.1.1.20" evidence="15"/>
<dbReference type="Pfam" id="PF03147">
    <property type="entry name" value="FDX-ACB"/>
    <property type="match status" value="1"/>
</dbReference>
<dbReference type="SMART" id="SM00873">
    <property type="entry name" value="B3_4"/>
    <property type="match status" value="1"/>
</dbReference>
<dbReference type="AlphaFoldDB" id="A0A9X4RX80"/>
<accession>A0A9X4RX80</accession>
<comment type="cofactor">
    <cofactor evidence="15">
        <name>Mg(2+)</name>
        <dbReference type="ChEBI" id="CHEBI:18420"/>
    </cofactor>
    <text evidence="15">Binds 2 magnesium ions per tetramer.</text>
</comment>
<dbReference type="GO" id="GO:0000287">
    <property type="term" value="F:magnesium ion binding"/>
    <property type="evidence" value="ECO:0007669"/>
    <property type="project" value="UniProtKB-UniRule"/>
</dbReference>
<dbReference type="Gene3D" id="3.30.56.10">
    <property type="match status" value="2"/>
</dbReference>
<dbReference type="GO" id="GO:0009328">
    <property type="term" value="C:phenylalanine-tRNA ligase complex"/>
    <property type="evidence" value="ECO:0007669"/>
    <property type="project" value="TreeGrafter"/>
</dbReference>
<evidence type="ECO:0000313" key="20">
    <source>
        <dbReference type="EMBL" id="MDG4945794.1"/>
    </source>
</evidence>
<dbReference type="SMART" id="SM00896">
    <property type="entry name" value="FDX-ACB"/>
    <property type="match status" value="1"/>
</dbReference>
<dbReference type="GO" id="GO:0004826">
    <property type="term" value="F:phenylalanine-tRNA ligase activity"/>
    <property type="evidence" value="ECO:0007669"/>
    <property type="project" value="UniProtKB-UniRule"/>
</dbReference>
<evidence type="ECO:0000256" key="12">
    <source>
        <dbReference type="ARBA" id="ARBA00022917"/>
    </source>
</evidence>
<dbReference type="GO" id="GO:0005524">
    <property type="term" value="F:ATP binding"/>
    <property type="evidence" value="ECO:0007669"/>
    <property type="project" value="UniProtKB-UniRule"/>
</dbReference>
<dbReference type="PROSITE" id="PS51447">
    <property type="entry name" value="FDX_ACB"/>
    <property type="match status" value="1"/>
</dbReference>
<comment type="caution">
    <text evidence="20">The sequence shown here is derived from an EMBL/GenBank/DDBJ whole genome shotgun (WGS) entry which is preliminary data.</text>
</comment>
<keyword evidence="13 15" id="KW-0030">Aminoacyl-tRNA synthetase</keyword>
<dbReference type="GO" id="GO:0006432">
    <property type="term" value="P:phenylalanyl-tRNA aminoacylation"/>
    <property type="evidence" value="ECO:0007669"/>
    <property type="project" value="UniProtKB-UniRule"/>
</dbReference>
<feature type="binding site" evidence="15">
    <location>
        <position position="479"/>
    </location>
    <ligand>
        <name>Mg(2+)</name>
        <dbReference type="ChEBI" id="CHEBI:18420"/>
        <note>shared with alpha subunit</note>
    </ligand>
</feature>
<evidence type="ECO:0000256" key="5">
    <source>
        <dbReference type="ARBA" id="ARBA00022555"/>
    </source>
</evidence>
<dbReference type="InterPro" id="IPR005147">
    <property type="entry name" value="tRNA_synthase_B5-dom"/>
</dbReference>
<evidence type="ECO:0000256" key="8">
    <source>
        <dbReference type="ARBA" id="ARBA00022741"/>
    </source>
</evidence>
<evidence type="ECO:0000256" key="9">
    <source>
        <dbReference type="ARBA" id="ARBA00022840"/>
    </source>
</evidence>
<dbReference type="InterPro" id="IPR045060">
    <property type="entry name" value="Phe-tRNA-ligase_IIc_bsu"/>
</dbReference>
<evidence type="ECO:0000256" key="16">
    <source>
        <dbReference type="PROSITE-ProRule" id="PRU00209"/>
    </source>
</evidence>
<dbReference type="InterPro" id="IPR005121">
    <property type="entry name" value="Fdx_antiC-bd"/>
</dbReference>
<evidence type="ECO:0000259" key="17">
    <source>
        <dbReference type="PROSITE" id="PS50886"/>
    </source>
</evidence>
<evidence type="ECO:0000313" key="21">
    <source>
        <dbReference type="Proteomes" id="UP001152599"/>
    </source>
</evidence>
<proteinExistence type="inferred from homology"/>
<dbReference type="Proteomes" id="UP001152599">
    <property type="component" value="Unassembled WGS sequence"/>
</dbReference>
<dbReference type="InterPro" id="IPR002547">
    <property type="entry name" value="tRNA-bd_dom"/>
</dbReference>
<dbReference type="FunFam" id="3.50.40.10:FF:000001">
    <property type="entry name" value="Phenylalanine--tRNA ligase beta subunit"/>
    <property type="match status" value="1"/>
</dbReference>
<dbReference type="CDD" id="cd02796">
    <property type="entry name" value="tRNA_bind_bactPheRS"/>
    <property type="match status" value="1"/>
</dbReference>
<feature type="binding site" evidence="15">
    <location>
        <position position="469"/>
    </location>
    <ligand>
        <name>Mg(2+)</name>
        <dbReference type="ChEBI" id="CHEBI:18420"/>
        <note>shared with alpha subunit</note>
    </ligand>
</feature>
<dbReference type="Gene3D" id="2.40.50.140">
    <property type="entry name" value="Nucleic acid-binding proteins"/>
    <property type="match status" value="1"/>
</dbReference>
<sequence length="810" mass="90893">MKISYNWLKDFINTDLSTDKVSEILTDIGLEVEGTEVVGIQEEDLKNFVVGEVISCEKHPNADKLKVTKVDLGNGNVEQIVCGAPNVALGQKVPVATSGAIIKDGKGGEFEIKKMKLRGESSNGMICSKKELRLSEDHGGIWEMDSDLVPGTPLADIIDTTSDTVFEIGLTPNRADAMSHFGVARDLYAALKNRKLSAEKINKNFKKVTTSKDANPISVEVLDTKNCPRYAGISMKNVKVAESPKWLQDRLKAIGLSPLNNVVDVTNYVLHSLGQPMHAFDADKIKGNKIIVQSGVYKDAQFSTLDKVDRKLAGTELLICDTENPIAIGGVMGGLDSSVTAETTNIFLESAYFDPVSVRKTSKAHHINSDSSFRFERGIDPNITIKALEMAVELISELASAEVVGEIIDHYPTPIKNHKAILNYRKIDSLIGERLHRETIKEILNSLEIEILTETNDILELEIPAYRVDVQREADLIEEIMRIYGFNKIGNPEKLSVAIVPGNGFPEDTIENTMANMLVDQGFYEAMNLSMHKDDYNKWLDLEDEKSVDIINSLSADLTVMRRSLLPGLLENVDYNIKRKKDQIKLFELGKSYQKIDGEFHETKTLGIVIAGNWNKESWTQKREKVSFLQVSGLINQIFRRLKVTGVQLEAAHTSYEENGVDYLVDGQKIAHLSKISKKILKKFDIDQEVLYAEIYVKDVIKLVQQQAKLKYHTISKFPMVRRDLALLLDKEITYQEIENLVKKTDDNLIKNVNLFDVYEGDKLPAGKKSYAISINLQDENKTMNDKQIDKLMKKVVNSLKQELKAELRT</sequence>
<dbReference type="EMBL" id="JANCMU010000002">
    <property type="protein sequence ID" value="MDG4945794.1"/>
    <property type="molecule type" value="Genomic_DNA"/>
</dbReference>
<evidence type="ECO:0000256" key="7">
    <source>
        <dbReference type="ARBA" id="ARBA00022723"/>
    </source>
</evidence>
<evidence type="ECO:0000256" key="13">
    <source>
        <dbReference type="ARBA" id="ARBA00023146"/>
    </source>
</evidence>
<dbReference type="HAMAP" id="MF_00283">
    <property type="entry name" value="Phe_tRNA_synth_beta1"/>
    <property type="match status" value="1"/>
</dbReference>
<dbReference type="NCBIfam" id="NF045760">
    <property type="entry name" value="YtpR"/>
    <property type="match status" value="1"/>
</dbReference>
<evidence type="ECO:0000256" key="15">
    <source>
        <dbReference type="HAMAP-Rule" id="MF_00283"/>
    </source>
</evidence>
<keyword evidence="4 15" id="KW-0963">Cytoplasm</keyword>
<dbReference type="InterPro" id="IPR033714">
    <property type="entry name" value="tRNA_bind_bactPheRS"/>
</dbReference>
<reference evidence="20" key="1">
    <citation type="submission" date="2022-07" db="EMBL/GenBank/DDBJ databases">
        <title>Description and genome-wide analysis of Profundicola chukchiensis gen. nov., sp. nov., marine bacteria isolated from bottom sediments of the Chukchi Sea.</title>
        <authorList>
            <person name="Romanenko L."/>
            <person name="Otstavnykh N."/>
            <person name="Kurilenko V."/>
            <person name="Eremeev V."/>
            <person name="Velansky P."/>
            <person name="Mikhailov V."/>
            <person name="Isaeva M."/>
        </authorList>
    </citation>
    <scope>NUCLEOTIDE SEQUENCE</scope>
    <source>
        <strain evidence="20">KMM 9713</strain>
    </source>
</reference>
<dbReference type="InterPro" id="IPR045864">
    <property type="entry name" value="aa-tRNA-synth_II/BPL/LPL"/>
</dbReference>
<gene>
    <name evidence="15 20" type="primary">pheT</name>
    <name evidence="20" type="ORF">NMK71_05160</name>
</gene>
<dbReference type="InterPro" id="IPR020825">
    <property type="entry name" value="Phe-tRNA_synthase-like_B3/B4"/>
</dbReference>
<evidence type="ECO:0000256" key="6">
    <source>
        <dbReference type="ARBA" id="ARBA00022598"/>
    </source>
</evidence>
<name>A0A9X4RX80_9FLAO</name>
<evidence type="ECO:0000256" key="14">
    <source>
        <dbReference type="ARBA" id="ARBA00049255"/>
    </source>
</evidence>
<dbReference type="SUPFAM" id="SSF56037">
    <property type="entry name" value="PheT/TilS domain"/>
    <property type="match status" value="1"/>
</dbReference>
<dbReference type="Pfam" id="PF03483">
    <property type="entry name" value="B3_4"/>
    <property type="match status" value="1"/>
</dbReference>
<keyword evidence="6 15" id="KW-0436">Ligase</keyword>
<dbReference type="InterPro" id="IPR009061">
    <property type="entry name" value="DNA-bd_dom_put_sf"/>
</dbReference>
<organism evidence="20 21">
    <name type="scientific">Profundicola chukchiensis</name>
    <dbReference type="NCBI Taxonomy" id="2961959"/>
    <lineage>
        <taxon>Bacteria</taxon>
        <taxon>Pseudomonadati</taxon>
        <taxon>Bacteroidota</taxon>
        <taxon>Flavobacteriia</taxon>
        <taxon>Flavobacteriales</taxon>
        <taxon>Weeksellaceae</taxon>
        <taxon>Profundicola</taxon>
    </lineage>
</organism>
<dbReference type="InterPro" id="IPR005146">
    <property type="entry name" value="B3/B4_tRNA-bd"/>
</dbReference>
<dbReference type="NCBIfam" id="TIGR00472">
    <property type="entry name" value="pheT_bact"/>
    <property type="match status" value="1"/>
</dbReference>
<feature type="domain" description="TRNA-binding" evidence="17">
    <location>
        <begin position="42"/>
        <end position="155"/>
    </location>
</feature>
<dbReference type="Pfam" id="PF03484">
    <property type="entry name" value="B5"/>
    <property type="match status" value="1"/>
</dbReference>